<evidence type="ECO:0000256" key="3">
    <source>
        <dbReference type="ARBA" id="ARBA00022448"/>
    </source>
</evidence>
<evidence type="ECO:0000256" key="11">
    <source>
        <dbReference type="SAM" id="MobiDB-lite"/>
    </source>
</evidence>
<keyword evidence="5" id="KW-0677">Repeat</keyword>
<keyword evidence="6" id="KW-0547">Nucleotide-binding</keyword>
<dbReference type="Pfam" id="PF19055">
    <property type="entry name" value="ABC2_membrane_7"/>
    <property type="match status" value="1"/>
</dbReference>
<dbReference type="RefSeq" id="XP_003676595.1">
    <property type="nucleotide sequence ID" value="XM_003676547.1"/>
</dbReference>
<feature type="region of interest" description="Disordered" evidence="11">
    <location>
        <begin position="1"/>
        <end position="59"/>
    </location>
</feature>
<feature type="transmembrane region" description="Helical" evidence="12">
    <location>
        <begin position="762"/>
        <end position="782"/>
    </location>
</feature>
<dbReference type="Pfam" id="PF00005">
    <property type="entry name" value="ABC_tran"/>
    <property type="match status" value="2"/>
</dbReference>
<dbReference type="FunFam" id="3.40.50.300:FF:001460">
    <property type="entry name" value="ATP-binding cassette transporter"/>
    <property type="match status" value="1"/>
</dbReference>
<feature type="domain" description="ABC transporter" evidence="13">
    <location>
        <begin position="844"/>
        <end position="1085"/>
    </location>
</feature>
<dbReference type="InterPro" id="IPR010929">
    <property type="entry name" value="PDR_CDR_ABC"/>
</dbReference>
<dbReference type="SUPFAM" id="SSF52540">
    <property type="entry name" value="P-loop containing nucleoside triphosphate hydrolases"/>
    <property type="match status" value="2"/>
</dbReference>
<dbReference type="CDD" id="cd03232">
    <property type="entry name" value="ABCG_PDR_domain2"/>
    <property type="match status" value="1"/>
</dbReference>
<feature type="transmembrane region" description="Helical" evidence="12">
    <location>
        <begin position="1177"/>
        <end position="1199"/>
    </location>
</feature>
<dbReference type="InterPro" id="IPR003593">
    <property type="entry name" value="AAA+_ATPase"/>
</dbReference>
<dbReference type="Proteomes" id="UP000001640">
    <property type="component" value="Chromosome 5"/>
</dbReference>
<dbReference type="GO" id="GO:0140359">
    <property type="term" value="F:ABC-type transporter activity"/>
    <property type="evidence" value="ECO:0007669"/>
    <property type="project" value="InterPro"/>
</dbReference>
<feature type="transmembrane region" description="Helical" evidence="12">
    <location>
        <begin position="1268"/>
        <end position="1286"/>
    </location>
</feature>
<dbReference type="HOGENOM" id="CLU_000604_35_0_1"/>
<proteinExistence type="inferred from homology"/>
<comment type="similarity">
    <text evidence="2">Belongs to the ABC transporter superfamily. ABCG family. PDR (TC 3.A.1.205) subfamily.</text>
</comment>
<evidence type="ECO:0000256" key="1">
    <source>
        <dbReference type="ARBA" id="ARBA00004141"/>
    </source>
</evidence>
<feature type="transmembrane region" description="Helical" evidence="12">
    <location>
        <begin position="1322"/>
        <end position="1340"/>
    </location>
</feature>
<reference key="2">
    <citation type="submission" date="2011-08" db="EMBL/GenBank/DDBJ databases">
        <title>Genome sequence of Naumovozyma castellii.</title>
        <authorList>
            <person name="Gordon J.L."/>
            <person name="Armisen D."/>
            <person name="Proux-Wera E."/>
            <person name="OhEigeartaigh S.S."/>
            <person name="Byrne K.P."/>
            <person name="Wolfe K.H."/>
        </authorList>
    </citation>
    <scope>NUCLEOTIDE SEQUENCE</scope>
    <source>
        <strain>Type strain:CBS 4309</strain>
    </source>
</reference>
<dbReference type="InParanoid" id="G0VFG9"/>
<feature type="compositionally biased region" description="Polar residues" evidence="11">
    <location>
        <begin position="1"/>
        <end position="54"/>
    </location>
</feature>
<dbReference type="KEGG" id="ncs:NCAS_0E01650"/>
<dbReference type="eggNOG" id="KOG0065">
    <property type="taxonomic scope" value="Eukaryota"/>
</dbReference>
<dbReference type="GO" id="GO:0016887">
    <property type="term" value="F:ATP hydrolysis activity"/>
    <property type="evidence" value="ECO:0007669"/>
    <property type="project" value="InterPro"/>
</dbReference>
<dbReference type="EMBL" id="HE576756">
    <property type="protein sequence ID" value="CCC70235.1"/>
    <property type="molecule type" value="Genomic_DNA"/>
</dbReference>
<evidence type="ECO:0000256" key="4">
    <source>
        <dbReference type="ARBA" id="ARBA00022692"/>
    </source>
</evidence>
<dbReference type="InterPro" id="IPR034003">
    <property type="entry name" value="ABCG_PDR_2"/>
</dbReference>
<evidence type="ECO:0000259" key="13">
    <source>
        <dbReference type="PROSITE" id="PS50893"/>
    </source>
</evidence>
<dbReference type="GO" id="GO:0005886">
    <property type="term" value="C:plasma membrane"/>
    <property type="evidence" value="ECO:0007669"/>
    <property type="project" value="UniProtKB-ARBA"/>
</dbReference>
<feature type="domain" description="ABC transporter" evidence="13">
    <location>
        <begin position="152"/>
        <end position="404"/>
    </location>
</feature>
<dbReference type="Pfam" id="PF14510">
    <property type="entry name" value="ABC_trans_N"/>
    <property type="match status" value="1"/>
</dbReference>
<dbReference type="PANTHER" id="PTHR19241">
    <property type="entry name" value="ATP-BINDING CASSETTE TRANSPORTER"/>
    <property type="match status" value="1"/>
</dbReference>
<dbReference type="PROSITE" id="PS50893">
    <property type="entry name" value="ABC_TRANSPORTER_2"/>
    <property type="match status" value="2"/>
</dbReference>
<dbReference type="GO" id="GO:0005524">
    <property type="term" value="F:ATP binding"/>
    <property type="evidence" value="ECO:0007669"/>
    <property type="project" value="UniProtKB-KW"/>
</dbReference>
<evidence type="ECO:0000256" key="7">
    <source>
        <dbReference type="ARBA" id="ARBA00022840"/>
    </source>
</evidence>
<feature type="transmembrane region" description="Helical" evidence="12">
    <location>
        <begin position="1293"/>
        <end position="1316"/>
    </location>
</feature>
<evidence type="ECO:0000256" key="12">
    <source>
        <dbReference type="SAM" id="Phobius"/>
    </source>
</evidence>
<dbReference type="CDD" id="cd03233">
    <property type="entry name" value="ABCG_PDR_domain1"/>
    <property type="match status" value="1"/>
</dbReference>
<feature type="region of interest" description="Disordered" evidence="11">
    <location>
        <begin position="808"/>
        <end position="833"/>
    </location>
</feature>
<gene>
    <name evidence="14" type="primary">NCAS0E01650</name>
    <name evidence="14" type="ordered locus">NCAS_0E01650</name>
</gene>
<keyword evidence="8 12" id="KW-1133">Transmembrane helix</keyword>
<dbReference type="OrthoDB" id="245989at2759"/>
<evidence type="ECO:0000313" key="15">
    <source>
        <dbReference type="Proteomes" id="UP000001640"/>
    </source>
</evidence>
<keyword evidence="9 12" id="KW-0472">Membrane</keyword>
<evidence type="ECO:0000313" key="14">
    <source>
        <dbReference type="EMBL" id="CCC70235.1"/>
    </source>
</evidence>
<comment type="subcellular location">
    <subcellularLocation>
        <location evidence="1">Membrane</location>
        <topology evidence="1">Multi-pass membrane protein</topology>
    </subcellularLocation>
</comment>
<keyword evidence="4 12" id="KW-0812">Transmembrane</keyword>
<dbReference type="SMART" id="SM00382">
    <property type="entry name" value="AAA"/>
    <property type="match status" value="2"/>
</dbReference>
<evidence type="ECO:0000256" key="9">
    <source>
        <dbReference type="ARBA" id="ARBA00023136"/>
    </source>
</evidence>
<protein>
    <recommendedName>
        <fullName evidence="13">ABC transporter domain-containing protein</fullName>
    </recommendedName>
</protein>
<keyword evidence="3" id="KW-0813">Transport</keyword>
<evidence type="ECO:0000256" key="8">
    <source>
        <dbReference type="ARBA" id="ARBA00022989"/>
    </source>
</evidence>
<dbReference type="InterPro" id="IPR013525">
    <property type="entry name" value="ABC2_TM"/>
</dbReference>
<feature type="transmembrane region" description="Helical" evidence="12">
    <location>
        <begin position="550"/>
        <end position="568"/>
    </location>
</feature>
<dbReference type="PROSITE" id="PS00211">
    <property type="entry name" value="ABC_TRANSPORTER_1"/>
    <property type="match status" value="1"/>
</dbReference>
<evidence type="ECO:0000256" key="5">
    <source>
        <dbReference type="ARBA" id="ARBA00022737"/>
    </source>
</evidence>
<name>G0VFG9_NAUCA</name>
<keyword evidence="10" id="KW-0325">Glycoprotein</keyword>
<dbReference type="InterPro" id="IPR003439">
    <property type="entry name" value="ABC_transporter-like_ATP-bd"/>
</dbReference>
<feature type="transmembrane region" description="Helical" evidence="12">
    <location>
        <begin position="1445"/>
        <end position="1466"/>
    </location>
</feature>
<keyword evidence="7" id="KW-0067">ATP-binding</keyword>
<reference evidence="14 15" key="1">
    <citation type="journal article" date="2011" name="Proc. Natl. Acad. Sci. U.S.A.">
        <title>Evolutionary erosion of yeast sex chromosomes by mating-type switching accidents.</title>
        <authorList>
            <person name="Gordon J.L."/>
            <person name="Armisen D."/>
            <person name="Proux-Wera E."/>
            <person name="Oheigeartaigh S.S."/>
            <person name="Byrne K.P."/>
            <person name="Wolfe K.H."/>
        </authorList>
    </citation>
    <scope>NUCLEOTIDE SEQUENCE [LARGE SCALE GENOMIC DNA]</scope>
    <source>
        <strain evidence="15">ATCC 76901 / BCRC 22586 / CBS 4309 / NBRC 1992 / NRRL Y-12630</strain>
    </source>
</reference>
<dbReference type="Pfam" id="PF01061">
    <property type="entry name" value="ABC2_membrane"/>
    <property type="match status" value="2"/>
</dbReference>
<organism evidence="14 15">
    <name type="scientific">Naumovozyma castellii</name>
    <name type="common">Yeast</name>
    <name type="synonym">Saccharomyces castellii</name>
    <dbReference type="NCBI Taxonomy" id="27288"/>
    <lineage>
        <taxon>Eukaryota</taxon>
        <taxon>Fungi</taxon>
        <taxon>Dikarya</taxon>
        <taxon>Ascomycota</taxon>
        <taxon>Saccharomycotina</taxon>
        <taxon>Saccharomycetes</taxon>
        <taxon>Saccharomycetales</taxon>
        <taxon>Saccharomycetaceae</taxon>
        <taxon>Naumovozyma</taxon>
    </lineage>
</organism>
<dbReference type="FunFam" id="3.40.50.300:FF:000054">
    <property type="entry name" value="ABC multidrug transporter atrF"/>
    <property type="match status" value="1"/>
</dbReference>
<dbReference type="OMA" id="MQRTIYE"/>
<dbReference type="InterPro" id="IPR017871">
    <property type="entry name" value="ABC_transporter-like_CS"/>
</dbReference>
<feature type="transmembrane region" description="Helical" evidence="12">
    <location>
        <begin position="1211"/>
        <end position="1235"/>
    </location>
</feature>
<evidence type="ECO:0000256" key="2">
    <source>
        <dbReference type="ARBA" id="ARBA00006012"/>
    </source>
</evidence>
<keyword evidence="15" id="KW-1185">Reference proteome</keyword>
<feature type="transmembrane region" description="Helical" evidence="12">
    <location>
        <begin position="649"/>
        <end position="672"/>
    </location>
</feature>
<dbReference type="InterPro" id="IPR034001">
    <property type="entry name" value="ABCG_PDR_1"/>
</dbReference>
<dbReference type="InterPro" id="IPR043926">
    <property type="entry name" value="ABCG_dom"/>
</dbReference>
<evidence type="ECO:0000256" key="6">
    <source>
        <dbReference type="ARBA" id="ARBA00022741"/>
    </source>
</evidence>
<dbReference type="GeneID" id="96903867"/>
<dbReference type="Pfam" id="PF06422">
    <property type="entry name" value="PDR_CDR"/>
    <property type="match status" value="1"/>
</dbReference>
<dbReference type="InterPro" id="IPR027417">
    <property type="entry name" value="P-loop_NTPase"/>
</dbReference>
<evidence type="ECO:0000256" key="10">
    <source>
        <dbReference type="ARBA" id="ARBA00023180"/>
    </source>
</evidence>
<sequence length="1488" mass="167860">MDESNLQSFSGDSNPASKGDDGSNSIALSESSFVGRNPEKQTINNKTGEVSTDSQDSDELNKDYIHRVETVADVLSRHTTRSGRAIEDPELQAANSDSFDARAIFASFVRDAEEQGIHVRKAGVTLEDVSAEGINASMSEGRTVGDLLAFPYTIHKYIRSMSNTKMRKILQNCNALAKPGEMILVLGRPGAGCSSFLKVTAGEIDQFAGGVKGDIAYDGIPQDEMMKKYKGDVIYNGELDVHFPFLTVQQTLDFAIACKTPAKRVNNISKAEYVKTTRELYATIFGLRHTYHTKVGNDFVRGVSGGERKRVSIAEALVANGSVYCWDNATRGLDASTALEYAKAIRIMTNLLESTAFVTIYQASENIYETFDKVTVLYDGRQIYYGGIHEATEYFTEMGYERPSRQATAEYLTALTDRNGYHQIRPGFEDKVPRSVEEFERYWLESPEFAQLRADITSYKAEIDSQKTRELYNQSLAEEKAKGTRTKSYYTISYLEQIKLCTKRGFQRIYGNKAYTVINVSSSVIQAFIAGSLFYKSPSDTSGSFSRSGVLYFSLLFYSLMGLANITFEHRPILQKHKNYSLYHPSAEALASTFSAAPFRMISLTCFIIILYFLAGLHVDAGAFFIVYLFLTMCSETINSLFEIDYRRVIVLAQANFICGILTMAISLYSTYMIQLHSMRPWFKWISYILPIRYCFESMLNAEFHGRHMDCGGTLVPSGPGYENVSNDNRVCPFAGSKPGQSWVLGDDYLRLQYTYQYKHTWRNFGIMWCFLIGYLVIKAVVTEFKRPVKGGGDALIFKKGAEQFKHSSDPEFTASSSSDASNEDKVSDPNAGEFENLEATGVFIWRDVCYTIPYDGGQRMLLDHVSGYCIPGTLTALMGESGAGKTTLLNTLAQRNVGIITGDMLINGHPIDASFERRTGYVQQQDIHIAELTVRESLQFSARMRRAQAIPDEEKMAYVEKIIQVLDMEYYAEALVGEIGRGLNVEQRKKLSIGVELVAKPDLLLFLDEPTSGLDSQSSWAIIQLLRKLAQAGQSILCTIHQPSATLFEQFDRLLLLRKGGQTVYFGDIGKNSRTLLDYFEGNSARKCDQRENPAEYILEAIGAGATASSESNWHDLWINSPEYLTVNEKVDELIRDLSQQENKVDPAALSTYATSYAYQFNYVLKRTAITFWRNVTYIGSKLLLLGLGGLFIGFTFFNVGKSFIGLQNAMFGAFMSLVMAAPVIMQMMGFALASRELFETRESKSNMFHWSLLLVTQYLNELPYHLFFSTIFFVSSYFPLRIFYEAPRSGVYFLNYCIMFQLYYVGFGLMVLYASPNLPSANVILGLCLSFLISFCGVTQPKSLMPGFWTFMWKASPYTYFVQNMVGIMLHKKPVVCSKKELNYFNPPSGQTCGQYMERFLSRSPGYIQNPDATSQCAYCVYTQGDEYLTHLSSSYSYLWRNFGFYWAYIIFNIFAMVILYYIFHVRQTQLINLGSIMNRIKRVKT</sequence>
<dbReference type="InterPro" id="IPR029481">
    <property type="entry name" value="ABC_trans_N"/>
</dbReference>
<accession>G0VFG9</accession>
<dbReference type="Gene3D" id="3.40.50.300">
    <property type="entry name" value="P-loop containing nucleotide triphosphate hydrolases"/>
    <property type="match status" value="2"/>
</dbReference>